<dbReference type="Proteomes" id="UP000246702">
    <property type="component" value="Unassembled WGS sequence"/>
</dbReference>
<protein>
    <submittedName>
        <fullName evidence="1">Uncharacterized protein</fullName>
    </submittedName>
</protein>
<gene>
    <name evidence="1" type="ORF">BO94DRAFT_589626</name>
</gene>
<dbReference type="OrthoDB" id="10486512at2759"/>
<dbReference type="RefSeq" id="XP_025463248.1">
    <property type="nucleotide sequence ID" value="XM_025615960.1"/>
</dbReference>
<evidence type="ECO:0000313" key="2">
    <source>
        <dbReference type="Proteomes" id="UP000246702"/>
    </source>
</evidence>
<proteinExistence type="predicted"/>
<accession>A0A317VDM3</accession>
<keyword evidence="2" id="KW-1185">Reference proteome</keyword>
<reference evidence="1 2" key="1">
    <citation type="submission" date="2016-12" db="EMBL/GenBank/DDBJ databases">
        <title>The genomes of Aspergillus section Nigri reveals drivers in fungal speciation.</title>
        <authorList>
            <consortium name="DOE Joint Genome Institute"/>
            <person name="Vesth T.C."/>
            <person name="Nybo J."/>
            <person name="Theobald S."/>
            <person name="Brandl J."/>
            <person name="Frisvad J.C."/>
            <person name="Nielsen K.F."/>
            <person name="Lyhne E.K."/>
            <person name="Kogle M.E."/>
            <person name="Kuo A."/>
            <person name="Riley R."/>
            <person name="Clum A."/>
            <person name="Nolan M."/>
            <person name="Lipzen A."/>
            <person name="Salamov A."/>
            <person name="Henrissat B."/>
            <person name="Wiebenga A."/>
            <person name="De Vries R.P."/>
            <person name="Grigoriev I.V."/>
            <person name="Mortensen U.H."/>
            <person name="Andersen M.R."/>
            <person name="Baker S.E."/>
        </authorList>
    </citation>
    <scope>NUCLEOTIDE SEQUENCE [LARGE SCALE GENOMIC DNA]</scope>
    <source>
        <strain evidence="1 2">CBS 115572</strain>
    </source>
</reference>
<organism evidence="1 2">
    <name type="scientific">Aspergillus sclerotioniger CBS 115572</name>
    <dbReference type="NCBI Taxonomy" id="1450535"/>
    <lineage>
        <taxon>Eukaryota</taxon>
        <taxon>Fungi</taxon>
        <taxon>Dikarya</taxon>
        <taxon>Ascomycota</taxon>
        <taxon>Pezizomycotina</taxon>
        <taxon>Eurotiomycetes</taxon>
        <taxon>Eurotiomycetidae</taxon>
        <taxon>Eurotiales</taxon>
        <taxon>Aspergillaceae</taxon>
        <taxon>Aspergillus</taxon>
        <taxon>Aspergillus subgen. Circumdati</taxon>
    </lineage>
</organism>
<evidence type="ECO:0000313" key="1">
    <source>
        <dbReference type="EMBL" id="PWY72474.1"/>
    </source>
</evidence>
<dbReference type="AlphaFoldDB" id="A0A317VDM3"/>
<name>A0A317VDM3_9EURO</name>
<dbReference type="EMBL" id="MSFK01000033">
    <property type="protein sequence ID" value="PWY72474.1"/>
    <property type="molecule type" value="Genomic_DNA"/>
</dbReference>
<sequence length="76" mass="8189">MLLDVAAMKDSSKSRPKHWDAGMPVGMLVLVLQPGNAESLLHNNETGKLSQNPRWRSWAGVDGQMATNLKGCAANS</sequence>
<comment type="caution">
    <text evidence="1">The sequence shown here is derived from an EMBL/GenBank/DDBJ whole genome shotgun (WGS) entry which is preliminary data.</text>
</comment>
<dbReference type="GeneID" id="37118103"/>